<protein>
    <submittedName>
        <fullName evidence="1">Uncharacterized protein</fullName>
    </submittedName>
</protein>
<gene>
    <name evidence="1" type="ORF">H2198_003162</name>
</gene>
<accession>A0ACC3ACD7</accession>
<comment type="caution">
    <text evidence="1">The sequence shown here is derived from an EMBL/GenBank/DDBJ whole genome shotgun (WGS) entry which is preliminary data.</text>
</comment>
<proteinExistence type="predicted"/>
<dbReference type="EMBL" id="JAPDRQ010000040">
    <property type="protein sequence ID" value="KAJ9659433.1"/>
    <property type="molecule type" value="Genomic_DNA"/>
</dbReference>
<evidence type="ECO:0000313" key="2">
    <source>
        <dbReference type="Proteomes" id="UP001172386"/>
    </source>
</evidence>
<evidence type="ECO:0000313" key="1">
    <source>
        <dbReference type="EMBL" id="KAJ9659433.1"/>
    </source>
</evidence>
<keyword evidence="2" id="KW-1185">Reference proteome</keyword>
<name>A0ACC3ACD7_9EURO</name>
<reference evidence="1" key="1">
    <citation type="submission" date="2022-10" db="EMBL/GenBank/DDBJ databases">
        <title>Culturing micro-colonial fungi from biological soil crusts in the Mojave desert and describing Neophaeococcomyces mojavensis, and introducing the new genera and species Taxawa tesnikishii.</title>
        <authorList>
            <person name="Kurbessoian T."/>
            <person name="Stajich J.E."/>
        </authorList>
    </citation>
    <scope>NUCLEOTIDE SEQUENCE</scope>
    <source>
        <strain evidence="1">JES_112</strain>
    </source>
</reference>
<organism evidence="1 2">
    <name type="scientific">Neophaeococcomyces mojaviensis</name>
    <dbReference type="NCBI Taxonomy" id="3383035"/>
    <lineage>
        <taxon>Eukaryota</taxon>
        <taxon>Fungi</taxon>
        <taxon>Dikarya</taxon>
        <taxon>Ascomycota</taxon>
        <taxon>Pezizomycotina</taxon>
        <taxon>Eurotiomycetes</taxon>
        <taxon>Chaetothyriomycetidae</taxon>
        <taxon>Chaetothyriales</taxon>
        <taxon>Chaetothyriales incertae sedis</taxon>
        <taxon>Neophaeococcomyces</taxon>
    </lineage>
</organism>
<dbReference type="Proteomes" id="UP001172386">
    <property type="component" value="Unassembled WGS sequence"/>
</dbReference>
<sequence>MSESRPNHWSVTVGPTSLPSPAPTHVSEKQSKKNCVSNDWTSLISYDEQSPLEFSNCEEQLLNLEMSQSAAFSNADDMSYILQTGLPTPSMSPPQMRYLSSSDLETVSSTSPPNMPPLSQGVSVRGSQTMATRRAEALPEDDETVCIKLLAHLKRFSQQQQSYESVLSLVQKTNAALRRLLRSRTIRTNYSCHLLLTNIVLHLASFSERLIPVPPQQQHPQPENEFVHESYLIDGDSDLCNIQRRQNGIWQDMRPLTKNAVTESIMINAGVGDLLKRKPLDGFQVLGRQESAHIEIDSQLRGVLASLS</sequence>